<evidence type="ECO:0000313" key="2">
    <source>
        <dbReference type="EMBL" id="OLQ08980.1"/>
    </source>
</evidence>
<keyword evidence="3" id="KW-1185">Reference proteome</keyword>
<dbReference type="Proteomes" id="UP000186817">
    <property type="component" value="Unassembled WGS sequence"/>
</dbReference>
<evidence type="ECO:0000313" key="3">
    <source>
        <dbReference type="Proteomes" id="UP000186817"/>
    </source>
</evidence>
<gene>
    <name evidence="2" type="ORF">AK812_SmicGene7485</name>
</gene>
<protein>
    <submittedName>
        <fullName evidence="2">Uncharacterized protein</fullName>
    </submittedName>
</protein>
<organism evidence="2 3">
    <name type="scientific">Symbiodinium microadriaticum</name>
    <name type="common">Dinoflagellate</name>
    <name type="synonym">Zooxanthella microadriatica</name>
    <dbReference type="NCBI Taxonomy" id="2951"/>
    <lineage>
        <taxon>Eukaryota</taxon>
        <taxon>Sar</taxon>
        <taxon>Alveolata</taxon>
        <taxon>Dinophyceae</taxon>
        <taxon>Suessiales</taxon>
        <taxon>Symbiodiniaceae</taxon>
        <taxon>Symbiodinium</taxon>
    </lineage>
</organism>
<dbReference type="AlphaFoldDB" id="A0A1Q9ENI0"/>
<sequence>MRCSMHSRAQLVSAQERGSSNLIRRSLLPPMAVACRRTFLVPEGAVQPARSRSCPLPCRQRGDECDRAIKEYLYLLPHRAMALAAPGGVGGLLHPAPAPALQPPAPVERREAENQEVPEAERNQERERVQEEANEEKDITNVQTK</sequence>
<feature type="compositionally biased region" description="Pro residues" evidence="1">
    <location>
        <begin position="96"/>
        <end position="106"/>
    </location>
</feature>
<accession>A0A1Q9ENI0</accession>
<name>A0A1Q9ENI0_SYMMI</name>
<dbReference type="EMBL" id="LSRX01000106">
    <property type="protein sequence ID" value="OLQ08980.1"/>
    <property type="molecule type" value="Genomic_DNA"/>
</dbReference>
<feature type="region of interest" description="Disordered" evidence="1">
    <location>
        <begin position="86"/>
        <end position="145"/>
    </location>
</feature>
<reference evidence="2 3" key="1">
    <citation type="submission" date="2016-02" db="EMBL/GenBank/DDBJ databases">
        <title>Genome analysis of coral dinoflagellate symbionts highlights evolutionary adaptations to a symbiotic lifestyle.</title>
        <authorList>
            <person name="Aranda M."/>
            <person name="Li Y."/>
            <person name="Liew Y.J."/>
            <person name="Baumgarten S."/>
            <person name="Simakov O."/>
            <person name="Wilson M."/>
            <person name="Piel J."/>
            <person name="Ashoor H."/>
            <person name="Bougouffa S."/>
            <person name="Bajic V.B."/>
            <person name="Ryu T."/>
            <person name="Ravasi T."/>
            <person name="Bayer T."/>
            <person name="Micklem G."/>
            <person name="Kim H."/>
            <person name="Bhak J."/>
            <person name="Lajeunesse T.C."/>
            <person name="Voolstra C.R."/>
        </authorList>
    </citation>
    <scope>NUCLEOTIDE SEQUENCE [LARGE SCALE GENOMIC DNA]</scope>
    <source>
        <strain evidence="2 3">CCMP2467</strain>
    </source>
</reference>
<proteinExistence type="predicted"/>
<comment type="caution">
    <text evidence="2">The sequence shown here is derived from an EMBL/GenBank/DDBJ whole genome shotgun (WGS) entry which is preliminary data.</text>
</comment>
<feature type="compositionally biased region" description="Basic and acidic residues" evidence="1">
    <location>
        <begin position="107"/>
        <end position="139"/>
    </location>
</feature>
<evidence type="ECO:0000256" key="1">
    <source>
        <dbReference type="SAM" id="MobiDB-lite"/>
    </source>
</evidence>